<protein>
    <recommendedName>
        <fullName evidence="5">Lipoprotein</fullName>
    </recommendedName>
</protein>
<feature type="region of interest" description="Disordered" evidence="1">
    <location>
        <begin position="26"/>
        <end position="64"/>
    </location>
</feature>
<evidence type="ECO:0008006" key="5">
    <source>
        <dbReference type="Google" id="ProtNLM"/>
    </source>
</evidence>
<dbReference type="Proteomes" id="UP001165378">
    <property type="component" value="Unassembled WGS sequence"/>
</dbReference>
<feature type="signal peptide" evidence="2">
    <location>
        <begin position="1"/>
        <end position="16"/>
    </location>
</feature>
<evidence type="ECO:0000256" key="2">
    <source>
        <dbReference type="SAM" id="SignalP"/>
    </source>
</evidence>
<evidence type="ECO:0000313" key="3">
    <source>
        <dbReference type="EMBL" id="MCF2526200.1"/>
    </source>
</evidence>
<evidence type="ECO:0000256" key="1">
    <source>
        <dbReference type="SAM" id="MobiDB-lite"/>
    </source>
</evidence>
<dbReference type="AlphaFoldDB" id="A0AA41TYI0"/>
<accession>A0AA41TYI0</accession>
<comment type="caution">
    <text evidence="3">The sequence shown here is derived from an EMBL/GenBank/DDBJ whole genome shotgun (WGS) entry which is preliminary data.</text>
</comment>
<feature type="chain" id="PRO_5041327891" description="Lipoprotein" evidence="2">
    <location>
        <begin position="17"/>
        <end position="259"/>
    </location>
</feature>
<sequence length="259" mass="26812">MRTPVISKLVVATALAGLFLTGCGTKDGSAGSAGSTPQPPSSSDDGGAGKPGFPGPEPGPDDRVAYDESAMRVFEVNTDFMAACFPGGKARLEELMRAAEASGEEAELPDEFWEGVYGPGGPPIPVGPDGKPIAFDAPAPPTPIPTQTGPVPEVPLIKIESCVAGEHAKRITQGFGTRRPATYEAMRGTLTGLDYPADRIIRMPDHAGGPRVRVDLRFMTENLVIEVTAAGNGVAVEGFGAPAEGDVHLDVAQVVRKPA</sequence>
<dbReference type="PROSITE" id="PS51257">
    <property type="entry name" value="PROKAR_LIPOPROTEIN"/>
    <property type="match status" value="1"/>
</dbReference>
<reference evidence="3" key="1">
    <citation type="submission" date="2022-01" db="EMBL/GenBank/DDBJ databases">
        <title>Genome-Based Taxonomic Classification of the Phylum Actinobacteria.</title>
        <authorList>
            <person name="Gao Y."/>
        </authorList>
    </citation>
    <scope>NUCLEOTIDE SEQUENCE</scope>
    <source>
        <strain evidence="3">KLBMP 8922</strain>
    </source>
</reference>
<keyword evidence="2" id="KW-0732">Signal</keyword>
<gene>
    <name evidence="3" type="ORF">LZ495_03045</name>
</gene>
<dbReference type="EMBL" id="JAKFHA010000001">
    <property type="protein sequence ID" value="MCF2526200.1"/>
    <property type="molecule type" value="Genomic_DNA"/>
</dbReference>
<dbReference type="RefSeq" id="WP_235050251.1">
    <property type="nucleotide sequence ID" value="NZ_JAKFHA010000001.1"/>
</dbReference>
<evidence type="ECO:0000313" key="4">
    <source>
        <dbReference type="Proteomes" id="UP001165378"/>
    </source>
</evidence>
<proteinExistence type="predicted"/>
<keyword evidence="4" id="KW-1185">Reference proteome</keyword>
<organism evidence="3 4">
    <name type="scientific">Yinghuangia soli</name>
    <dbReference type="NCBI Taxonomy" id="2908204"/>
    <lineage>
        <taxon>Bacteria</taxon>
        <taxon>Bacillati</taxon>
        <taxon>Actinomycetota</taxon>
        <taxon>Actinomycetes</taxon>
        <taxon>Kitasatosporales</taxon>
        <taxon>Streptomycetaceae</taxon>
        <taxon>Yinghuangia</taxon>
    </lineage>
</organism>
<name>A0AA41TYI0_9ACTN</name>